<keyword evidence="2" id="KW-0812">Transmembrane</keyword>
<keyword evidence="2" id="KW-1133">Transmembrane helix</keyword>
<dbReference type="AlphaFoldDB" id="A0A2P9AR34"/>
<dbReference type="Proteomes" id="UP000245698">
    <property type="component" value="Unassembled WGS sequence"/>
</dbReference>
<accession>A0A2P9AR34</accession>
<feature type="compositionally biased region" description="Basic residues" evidence="1">
    <location>
        <begin position="78"/>
        <end position="92"/>
    </location>
</feature>
<proteinExistence type="predicted"/>
<organism evidence="3 4">
    <name type="scientific">Mesorhizobium delmotii</name>
    <dbReference type="NCBI Taxonomy" id="1631247"/>
    <lineage>
        <taxon>Bacteria</taxon>
        <taxon>Pseudomonadati</taxon>
        <taxon>Pseudomonadota</taxon>
        <taxon>Alphaproteobacteria</taxon>
        <taxon>Hyphomicrobiales</taxon>
        <taxon>Phyllobacteriaceae</taxon>
        <taxon>Mesorhizobium</taxon>
    </lineage>
</organism>
<keyword evidence="2" id="KW-0472">Membrane</keyword>
<evidence type="ECO:0000256" key="2">
    <source>
        <dbReference type="SAM" id="Phobius"/>
    </source>
</evidence>
<feature type="transmembrane region" description="Helical" evidence="2">
    <location>
        <begin position="6"/>
        <end position="27"/>
    </location>
</feature>
<protein>
    <submittedName>
        <fullName evidence="3">Uncharacterized protein</fullName>
    </submittedName>
</protein>
<evidence type="ECO:0000313" key="3">
    <source>
        <dbReference type="EMBL" id="SJM33628.1"/>
    </source>
</evidence>
<feature type="region of interest" description="Disordered" evidence="1">
    <location>
        <begin position="64"/>
        <end position="92"/>
    </location>
</feature>
<feature type="compositionally biased region" description="Basic and acidic residues" evidence="1">
    <location>
        <begin position="65"/>
        <end position="77"/>
    </location>
</feature>
<name>A0A2P9AR34_9HYPH</name>
<evidence type="ECO:0000256" key="1">
    <source>
        <dbReference type="SAM" id="MobiDB-lite"/>
    </source>
</evidence>
<dbReference type="EMBL" id="FUIG01000044">
    <property type="protein sequence ID" value="SJM33628.1"/>
    <property type="molecule type" value="Genomic_DNA"/>
</dbReference>
<keyword evidence="4" id="KW-1185">Reference proteome</keyword>
<sequence length="92" mass="9833">MVDDLLDVITVATTGIVCFFIALTFGLDTIPALLSGGAGSPAYKQLSSVVCALLASEGLPAADNSFERQKSRPDARGRRPCHQRADRRRGSR</sequence>
<evidence type="ECO:0000313" key="4">
    <source>
        <dbReference type="Proteomes" id="UP000245698"/>
    </source>
</evidence>
<gene>
    <name evidence="3" type="ORF">BQ8482_360029</name>
</gene>
<reference evidence="4" key="1">
    <citation type="submission" date="2016-12" db="EMBL/GenBank/DDBJ databases">
        <authorList>
            <person name="Brunel B."/>
        </authorList>
    </citation>
    <scope>NUCLEOTIDE SEQUENCE [LARGE SCALE GENOMIC DNA]</scope>
</reference>